<dbReference type="AlphaFoldDB" id="A0AAW9Q9J8"/>
<dbReference type="SUPFAM" id="SSF82602">
    <property type="entry name" value="Nuclease A inhibitor (NuiA)"/>
    <property type="match status" value="1"/>
</dbReference>
<sequence length="154" mass="17822">MIETTAQLLEELQQISEGLVYRTENEYPIETFVWEVSQNGELTPDKLLQSEGYLQRVEIDNVFPQNLKFQEGSLSEEMQVEDSKQLEFIDFLRSHCKSVEIYIAEKYDSPEDKFESFPLILAETSDGEWIGVAPEVDADFNARLRKNISPFDSD</sequence>
<dbReference type="InterPro" id="IPR012489">
    <property type="entry name" value="NucleaseA_inhib-like"/>
</dbReference>
<comment type="caution">
    <text evidence="1">The sequence shown here is derived from an EMBL/GenBank/DDBJ whole genome shotgun (WGS) entry which is preliminary data.</text>
</comment>
<dbReference type="Pfam" id="PF07924">
    <property type="entry name" value="NuiA"/>
    <property type="match status" value="1"/>
</dbReference>
<proteinExistence type="predicted"/>
<evidence type="ECO:0000313" key="2">
    <source>
        <dbReference type="Proteomes" id="UP001333818"/>
    </source>
</evidence>
<evidence type="ECO:0000313" key="1">
    <source>
        <dbReference type="EMBL" id="MEE3719166.1"/>
    </source>
</evidence>
<keyword evidence="2" id="KW-1185">Reference proteome</keyword>
<accession>A0AAW9Q9J8</accession>
<dbReference type="Gene3D" id="3.40.1460.10">
    <property type="entry name" value="Nuclease A inhibitor-like"/>
    <property type="match status" value="1"/>
</dbReference>
<dbReference type="InterPro" id="IPR036587">
    <property type="entry name" value="NucleaseA_inhib-like_sf"/>
</dbReference>
<reference evidence="1" key="1">
    <citation type="submission" date="2024-01" db="EMBL/GenBank/DDBJ databases">
        <title>Bank of Algae and Cyanobacteria of the Azores (BACA) strain genomes.</title>
        <authorList>
            <person name="Luz R."/>
            <person name="Cordeiro R."/>
            <person name="Fonseca A."/>
            <person name="Goncalves V."/>
        </authorList>
    </citation>
    <scope>NUCLEOTIDE SEQUENCE</scope>
    <source>
        <strain evidence="1">BACA0141</strain>
    </source>
</reference>
<dbReference type="Proteomes" id="UP001333818">
    <property type="component" value="Unassembled WGS sequence"/>
</dbReference>
<organism evidence="1 2">
    <name type="scientific">Tumidithrix elongata BACA0141</name>
    <dbReference type="NCBI Taxonomy" id="2716417"/>
    <lineage>
        <taxon>Bacteria</taxon>
        <taxon>Bacillati</taxon>
        <taxon>Cyanobacteriota</taxon>
        <taxon>Cyanophyceae</taxon>
        <taxon>Pseudanabaenales</taxon>
        <taxon>Pseudanabaenaceae</taxon>
        <taxon>Tumidithrix</taxon>
        <taxon>Tumidithrix elongata</taxon>
    </lineage>
</organism>
<dbReference type="RefSeq" id="WP_330485603.1">
    <property type="nucleotide sequence ID" value="NZ_JAZBJZ010000115.1"/>
</dbReference>
<dbReference type="EMBL" id="JAZBJZ010000115">
    <property type="protein sequence ID" value="MEE3719166.1"/>
    <property type="molecule type" value="Genomic_DNA"/>
</dbReference>
<name>A0AAW9Q9J8_9CYAN</name>
<gene>
    <name evidence="1" type="ORF">V2H45_20685</name>
</gene>
<protein>
    <submittedName>
        <fullName evidence="1">Nuclease A inhibitor family protein</fullName>
    </submittedName>
</protein>